<proteinExistence type="predicted"/>
<reference evidence="4" key="1">
    <citation type="journal article" date="2023" name="Mol. Phylogenet. Evol.">
        <title>Genome-scale phylogeny and comparative genomics of the fungal order Sordariales.</title>
        <authorList>
            <person name="Hensen N."/>
            <person name="Bonometti L."/>
            <person name="Westerberg I."/>
            <person name="Brannstrom I.O."/>
            <person name="Guillou S."/>
            <person name="Cros-Aarteil S."/>
            <person name="Calhoun S."/>
            <person name="Haridas S."/>
            <person name="Kuo A."/>
            <person name="Mondo S."/>
            <person name="Pangilinan J."/>
            <person name="Riley R."/>
            <person name="LaButti K."/>
            <person name="Andreopoulos B."/>
            <person name="Lipzen A."/>
            <person name="Chen C."/>
            <person name="Yan M."/>
            <person name="Daum C."/>
            <person name="Ng V."/>
            <person name="Clum A."/>
            <person name="Steindorff A."/>
            <person name="Ohm R.A."/>
            <person name="Martin F."/>
            <person name="Silar P."/>
            <person name="Natvig D.O."/>
            <person name="Lalanne C."/>
            <person name="Gautier V."/>
            <person name="Ament-Velasquez S.L."/>
            <person name="Kruys A."/>
            <person name="Hutchinson M.I."/>
            <person name="Powell A.J."/>
            <person name="Barry K."/>
            <person name="Miller A.N."/>
            <person name="Grigoriev I.V."/>
            <person name="Debuchy R."/>
            <person name="Gladieux P."/>
            <person name="Hiltunen Thoren M."/>
            <person name="Johannesson H."/>
        </authorList>
    </citation>
    <scope>NUCLEOTIDE SEQUENCE</scope>
    <source>
        <strain evidence="4">PSN243</strain>
    </source>
</reference>
<feature type="compositionally biased region" description="Low complexity" evidence="2">
    <location>
        <begin position="527"/>
        <end position="538"/>
    </location>
</feature>
<feature type="region of interest" description="Disordered" evidence="2">
    <location>
        <begin position="527"/>
        <end position="811"/>
    </location>
</feature>
<dbReference type="GO" id="GO:0004672">
    <property type="term" value="F:protein kinase activity"/>
    <property type="evidence" value="ECO:0007669"/>
    <property type="project" value="InterPro"/>
</dbReference>
<feature type="compositionally biased region" description="Basic and acidic residues" evidence="2">
    <location>
        <begin position="659"/>
        <end position="668"/>
    </location>
</feature>
<feature type="region of interest" description="Disordered" evidence="2">
    <location>
        <begin position="823"/>
        <end position="913"/>
    </location>
</feature>
<reference evidence="4" key="2">
    <citation type="submission" date="2023-05" db="EMBL/GenBank/DDBJ databases">
        <authorList>
            <consortium name="Lawrence Berkeley National Laboratory"/>
            <person name="Steindorff A."/>
            <person name="Hensen N."/>
            <person name="Bonometti L."/>
            <person name="Westerberg I."/>
            <person name="Brannstrom I.O."/>
            <person name="Guillou S."/>
            <person name="Cros-Aarteil S."/>
            <person name="Calhoun S."/>
            <person name="Haridas S."/>
            <person name="Kuo A."/>
            <person name="Mondo S."/>
            <person name="Pangilinan J."/>
            <person name="Riley R."/>
            <person name="Labutti K."/>
            <person name="Andreopoulos B."/>
            <person name="Lipzen A."/>
            <person name="Chen C."/>
            <person name="Yanf M."/>
            <person name="Daum C."/>
            <person name="Ng V."/>
            <person name="Clum A."/>
            <person name="Ohm R."/>
            <person name="Martin F."/>
            <person name="Silar P."/>
            <person name="Natvig D."/>
            <person name="Lalanne C."/>
            <person name="Gautier V."/>
            <person name="Ament-Velasquez S.L."/>
            <person name="Kruys A."/>
            <person name="Hutchinson M.I."/>
            <person name="Powell A.J."/>
            <person name="Barry K."/>
            <person name="Miller A.N."/>
            <person name="Grigoriev I.V."/>
            <person name="Debuchy R."/>
            <person name="Gladieux P."/>
            <person name="Thoren M.H."/>
            <person name="Johannesson H."/>
        </authorList>
    </citation>
    <scope>NUCLEOTIDE SEQUENCE</scope>
    <source>
        <strain evidence="4">PSN243</strain>
    </source>
</reference>
<dbReference type="AlphaFoldDB" id="A0AAV9GKI1"/>
<dbReference type="PROSITE" id="PS50011">
    <property type="entry name" value="PROTEIN_KINASE_DOM"/>
    <property type="match status" value="1"/>
</dbReference>
<dbReference type="PROSITE" id="PS00107">
    <property type="entry name" value="PROTEIN_KINASE_ATP"/>
    <property type="match status" value="1"/>
</dbReference>
<feature type="compositionally biased region" description="Basic residues" evidence="2">
    <location>
        <begin position="714"/>
        <end position="729"/>
    </location>
</feature>
<dbReference type="EMBL" id="MU865946">
    <property type="protein sequence ID" value="KAK4447935.1"/>
    <property type="molecule type" value="Genomic_DNA"/>
</dbReference>
<evidence type="ECO:0000313" key="5">
    <source>
        <dbReference type="Proteomes" id="UP001321760"/>
    </source>
</evidence>
<protein>
    <recommendedName>
        <fullName evidence="3">Protein kinase domain-containing protein</fullName>
    </recommendedName>
</protein>
<comment type="caution">
    <text evidence="4">The sequence shown here is derived from an EMBL/GenBank/DDBJ whole genome shotgun (WGS) entry which is preliminary data.</text>
</comment>
<feature type="compositionally biased region" description="Acidic residues" evidence="2">
    <location>
        <begin position="971"/>
        <end position="994"/>
    </location>
</feature>
<organism evidence="4 5">
    <name type="scientific">Podospora aff. communis PSN243</name>
    <dbReference type="NCBI Taxonomy" id="3040156"/>
    <lineage>
        <taxon>Eukaryota</taxon>
        <taxon>Fungi</taxon>
        <taxon>Dikarya</taxon>
        <taxon>Ascomycota</taxon>
        <taxon>Pezizomycotina</taxon>
        <taxon>Sordariomycetes</taxon>
        <taxon>Sordariomycetidae</taxon>
        <taxon>Sordariales</taxon>
        <taxon>Podosporaceae</taxon>
        <taxon>Podospora</taxon>
    </lineage>
</organism>
<dbReference type="GO" id="GO:0005524">
    <property type="term" value="F:ATP binding"/>
    <property type="evidence" value="ECO:0007669"/>
    <property type="project" value="UniProtKB-UniRule"/>
</dbReference>
<dbReference type="Gene3D" id="1.10.510.10">
    <property type="entry name" value="Transferase(Phosphotransferase) domain 1"/>
    <property type="match status" value="1"/>
</dbReference>
<feature type="compositionally biased region" description="Basic and acidic residues" evidence="2">
    <location>
        <begin position="795"/>
        <end position="806"/>
    </location>
</feature>
<keyword evidence="5" id="KW-1185">Reference proteome</keyword>
<dbReference type="SUPFAM" id="SSF56112">
    <property type="entry name" value="Protein kinase-like (PK-like)"/>
    <property type="match status" value="1"/>
</dbReference>
<feature type="compositionally biased region" description="Polar residues" evidence="2">
    <location>
        <begin position="958"/>
        <end position="967"/>
    </location>
</feature>
<dbReference type="Proteomes" id="UP001321760">
    <property type="component" value="Unassembled WGS sequence"/>
</dbReference>
<feature type="compositionally biased region" description="Basic and acidic residues" evidence="2">
    <location>
        <begin position="694"/>
        <end position="704"/>
    </location>
</feature>
<name>A0AAV9GKI1_9PEZI</name>
<feature type="compositionally biased region" description="Basic and acidic residues" evidence="2">
    <location>
        <begin position="995"/>
        <end position="1021"/>
    </location>
</feature>
<keyword evidence="1" id="KW-0067">ATP-binding</keyword>
<sequence length="1053" mass="117366">MANKTDPMEQHMPDTIPPDLFLRLQKRQTDFFAHWRNTDVEEPWDWGDRRMQIERMRFPKPPPVPQFVVQPVDLYDAEMPAGFVDLGTHEGGGPEEKTADAKGRAEGQRKVMEVAGFKFVKLLGWGGMGVACLFEADAEGEGTRPRVVCKMEMSGERRLRFEVESHQKTAGAKHVVQQVLLSKMEDSPGDERTPSADEAALQKESKRREARLQPDEQQRSRDAILFIEYLRYGKLDTYLAKAAIMNKPFPDEALWQIFECLFRAVVGMSYTARLRFPELAHLSDEEFLQQVPLYREEASQRVVSDLTAANPTMLHLDIDCLNVLVGGFDEDEHRLMPIVKVGDLGCSVWFDAESENRERSLYKQWEIRTATQKHDLFTPEQFSHEWDYAKTIPSEAGLGLEIAGNYNWWTNLYQIAQVMCQVITLGSSAAPPELIKVELIDVARSNTQTTKEYSYGGVLADEKFEDIDVILRHLVARCMIPNPKKRPSMEEIESVLKKRCRQVSSEPLNPKEQGIYKYAKDLLEGPAAKPKPAATGWGDSRGAGWGGLATGNLPPRPARRTHYSSDEEDDDSSKKKKDGSGGKPAASGWGTFDMSKLPPRPARRTNYSSDEEDDDKKKKKHSSGGKPAASGWGAFDMSKLPPRPATQTRYSSDEDDDDDKMKKKDESGGKPAATQPKKPAAAQAKKPAAFKQSPKPEKRTHSKSDDEDDDGGGRRKWSKLPPRPVKRTRYSSDEDDDGGAGEGAAQPAVSNPWAAFDMSKLPPRPARRTRYSSDEEDDDNSNKKKKAGSGGKSAVDSHRAGTDRSKQPLPLALDLYDPYENAYFGGAAGDSADTGGDMGDKMEVDTDMGGNLGVDSRGDTGEAMDVDTDIGEAPDTGGAMDVDTGMGGDVEPGPGRDMEGNLEDDASSAAPSADPLDVYLDYAHVFDQSWHVGGGDSDEAEDASYFSPDRGRQPPPSRMSSRVQARTSPEESVEGEEVEEAEEEQEEEEGEDEEQGRGQREEQREEQREGQREGQRRGQREEQEELPPQGVMRFVRWRARRAWRRFLARRNIG</sequence>
<feature type="compositionally biased region" description="Acidic residues" evidence="2">
    <location>
        <begin position="862"/>
        <end position="872"/>
    </location>
</feature>
<accession>A0AAV9GKI1</accession>
<feature type="domain" description="Protein kinase" evidence="3">
    <location>
        <begin position="117"/>
        <end position="496"/>
    </location>
</feature>
<feature type="binding site" evidence="1">
    <location>
        <position position="150"/>
    </location>
    <ligand>
        <name>ATP</name>
        <dbReference type="ChEBI" id="CHEBI:30616"/>
    </ligand>
</feature>
<evidence type="ECO:0000256" key="2">
    <source>
        <dbReference type="SAM" id="MobiDB-lite"/>
    </source>
</evidence>
<keyword evidence="1" id="KW-0547">Nucleotide-binding</keyword>
<dbReference type="InterPro" id="IPR000719">
    <property type="entry name" value="Prot_kinase_dom"/>
</dbReference>
<dbReference type="InterPro" id="IPR011009">
    <property type="entry name" value="Kinase-like_dom_sf"/>
</dbReference>
<feature type="region of interest" description="Disordered" evidence="2">
    <location>
        <begin position="929"/>
        <end position="1029"/>
    </location>
</feature>
<feature type="compositionally biased region" description="Gly residues" evidence="2">
    <location>
        <begin position="539"/>
        <end position="549"/>
    </location>
</feature>
<feature type="region of interest" description="Disordered" evidence="2">
    <location>
        <begin position="184"/>
        <end position="216"/>
    </location>
</feature>
<feature type="compositionally biased region" description="Low complexity" evidence="2">
    <location>
        <begin position="669"/>
        <end position="693"/>
    </location>
</feature>
<dbReference type="InterPro" id="IPR017441">
    <property type="entry name" value="Protein_kinase_ATP_BS"/>
</dbReference>
<evidence type="ECO:0000313" key="4">
    <source>
        <dbReference type="EMBL" id="KAK4447935.1"/>
    </source>
</evidence>
<evidence type="ECO:0000256" key="1">
    <source>
        <dbReference type="PROSITE-ProRule" id="PRU10141"/>
    </source>
</evidence>
<evidence type="ECO:0000259" key="3">
    <source>
        <dbReference type="PROSITE" id="PS50011"/>
    </source>
</evidence>
<gene>
    <name evidence="4" type="ORF">QBC34DRAFT_495764</name>
</gene>